<dbReference type="SUPFAM" id="SSF54427">
    <property type="entry name" value="NTF2-like"/>
    <property type="match status" value="1"/>
</dbReference>
<dbReference type="Pfam" id="PF04542">
    <property type="entry name" value="Sigma70_r2"/>
    <property type="match status" value="1"/>
</dbReference>
<dbReference type="RefSeq" id="WP_344720996.1">
    <property type="nucleotide sequence ID" value="NZ_BAAAUS010000007.1"/>
</dbReference>
<organism evidence="8 9">
    <name type="scientific">Pseudonocardia yunnanensis</name>
    <dbReference type="NCBI Taxonomy" id="58107"/>
    <lineage>
        <taxon>Bacteria</taxon>
        <taxon>Bacillati</taxon>
        <taxon>Actinomycetota</taxon>
        <taxon>Actinomycetes</taxon>
        <taxon>Pseudonocardiales</taxon>
        <taxon>Pseudonocardiaceae</taxon>
        <taxon>Pseudonocardia</taxon>
    </lineage>
</organism>
<sequence length="306" mass="33217">MNDERSLATAYTRARPRLERLAYAMTGSHAEAEDVVSDSWLRLIAAHANEPVQNVEAWATVVVARRALDTLRSARVRRETYVGPWLPEPWLEAPPASDPAERVTLDDSVSFALMVVLETLSPAERTAWVLHDLFGMEFSEVARVVGRTTAAVRQLAARARKHVAAGTPRVTVDHATHEAVVAAFRRATIDGDLPGLMTVLDPDVTLTSDGGGKVRAALRPVHGADRVARLLIGLASQLDGDHRPRSVTVNGAPGFAILKGSEYDFVISLTVEDARITRVDMVRAPDKLATLPSDSQSSAYCTRSIT</sequence>
<evidence type="ECO:0000256" key="5">
    <source>
        <dbReference type="ARBA" id="ARBA00023163"/>
    </source>
</evidence>
<accession>A0ABW4EPI3</accession>
<feature type="domain" description="RNA polymerase sigma factor 70 region 4 type 2" evidence="7">
    <location>
        <begin position="112"/>
        <end position="162"/>
    </location>
</feature>
<name>A0ABW4EPI3_9PSEU</name>
<keyword evidence="4" id="KW-0731">Sigma factor</keyword>
<evidence type="ECO:0000256" key="1">
    <source>
        <dbReference type="ARBA" id="ARBA00010641"/>
    </source>
</evidence>
<dbReference type="InterPro" id="IPR052704">
    <property type="entry name" value="ECF_Sigma-70_Domain"/>
</dbReference>
<gene>
    <name evidence="8" type="primary">sigJ</name>
    <name evidence="8" type="ORF">ACFSJD_08260</name>
</gene>
<dbReference type="SUPFAM" id="SSF88946">
    <property type="entry name" value="Sigma2 domain of RNA polymerase sigma factors"/>
    <property type="match status" value="1"/>
</dbReference>
<evidence type="ECO:0000256" key="2">
    <source>
        <dbReference type="ARBA" id="ARBA00011344"/>
    </source>
</evidence>
<reference evidence="9" key="1">
    <citation type="journal article" date="2019" name="Int. J. Syst. Evol. Microbiol.">
        <title>The Global Catalogue of Microorganisms (GCM) 10K type strain sequencing project: providing services to taxonomists for standard genome sequencing and annotation.</title>
        <authorList>
            <consortium name="The Broad Institute Genomics Platform"/>
            <consortium name="The Broad Institute Genome Sequencing Center for Infectious Disease"/>
            <person name="Wu L."/>
            <person name="Ma J."/>
        </authorList>
    </citation>
    <scope>NUCLEOTIDE SEQUENCE [LARGE SCALE GENOMIC DNA]</scope>
    <source>
        <strain evidence="9">CCM 7043</strain>
    </source>
</reference>
<evidence type="ECO:0000259" key="6">
    <source>
        <dbReference type="Pfam" id="PF04542"/>
    </source>
</evidence>
<dbReference type="Pfam" id="PF08281">
    <property type="entry name" value="Sigma70_r4_2"/>
    <property type="match status" value="1"/>
</dbReference>
<protein>
    <submittedName>
        <fullName evidence="8">RNA polymerase sigma factor SigJ</fullName>
    </submittedName>
</protein>
<dbReference type="InterPro" id="IPR036388">
    <property type="entry name" value="WH-like_DNA-bd_sf"/>
</dbReference>
<evidence type="ECO:0000256" key="4">
    <source>
        <dbReference type="ARBA" id="ARBA00023082"/>
    </source>
</evidence>
<proteinExistence type="inferred from homology"/>
<comment type="similarity">
    <text evidence="1">Belongs to the sigma-70 factor family. ECF subfamily.</text>
</comment>
<keyword evidence="9" id="KW-1185">Reference proteome</keyword>
<evidence type="ECO:0000313" key="9">
    <source>
        <dbReference type="Proteomes" id="UP001597114"/>
    </source>
</evidence>
<dbReference type="Gene3D" id="3.10.450.50">
    <property type="match status" value="1"/>
</dbReference>
<dbReference type="Gene3D" id="1.10.1740.10">
    <property type="match status" value="1"/>
</dbReference>
<dbReference type="InterPro" id="IPR013249">
    <property type="entry name" value="RNA_pol_sigma70_r4_t2"/>
</dbReference>
<evidence type="ECO:0000313" key="8">
    <source>
        <dbReference type="EMBL" id="MFD1517476.1"/>
    </source>
</evidence>
<dbReference type="SUPFAM" id="SSF88659">
    <property type="entry name" value="Sigma3 and sigma4 domains of RNA polymerase sigma factors"/>
    <property type="match status" value="1"/>
</dbReference>
<dbReference type="InterPro" id="IPR014284">
    <property type="entry name" value="RNA_pol_sigma-70_dom"/>
</dbReference>
<dbReference type="InterPro" id="IPR013325">
    <property type="entry name" value="RNA_pol_sigma_r2"/>
</dbReference>
<comment type="subunit">
    <text evidence="2">Interacts transiently with the RNA polymerase catalytic core formed by RpoA, RpoB, RpoC and RpoZ (2 alpha, 1 beta, 1 beta' and 1 omega subunit) to form the RNA polymerase holoenzyme that can initiate transcription.</text>
</comment>
<dbReference type="InterPro" id="IPR032710">
    <property type="entry name" value="NTF2-like_dom_sf"/>
</dbReference>
<keyword evidence="3" id="KW-0805">Transcription regulation</keyword>
<dbReference type="NCBIfam" id="NF007214">
    <property type="entry name" value="PRK09636.1"/>
    <property type="match status" value="1"/>
</dbReference>
<keyword evidence="5" id="KW-0804">Transcription</keyword>
<dbReference type="PANTHER" id="PTHR30173">
    <property type="entry name" value="SIGMA 19 FACTOR"/>
    <property type="match status" value="1"/>
</dbReference>
<evidence type="ECO:0000259" key="7">
    <source>
        <dbReference type="Pfam" id="PF08281"/>
    </source>
</evidence>
<dbReference type="Gene3D" id="1.10.10.10">
    <property type="entry name" value="Winged helix-like DNA-binding domain superfamily/Winged helix DNA-binding domain"/>
    <property type="match status" value="1"/>
</dbReference>
<dbReference type="Proteomes" id="UP001597114">
    <property type="component" value="Unassembled WGS sequence"/>
</dbReference>
<dbReference type="EMBL" id="JBHUCO010000009">
    <property type="protein sequence ID" value="MFD1517476.1"/>
    <property type="molecule type" value="Genomic_DNA"/>
</dbReference>
<dbReference type="InterPro" id="IPR007627">
    <property type="entry name" value="RNA_pol_sigma70_r2"/>
</dbReference>
<feature type="domain" description="RNA polymerase sigma-70 region 2" evidence="6">
    <location>
        <begin position="11"/>
        <end position="75"/>
    </location>
</feature>
<comment type="caution">
    <text evidence="8">The sequence shown here is derived from an EMBL/GenBank/DDBJ whole genome shotgun (WGS) entry which is preliminary data.</text>
</comment>
<evidence type="ECO:0000256" key="3">
    <source>
        <dbReference type="ARBA" id="ARBA00023015"/>
    </source>
</evidence>
<dbReference type="PANTHER" id="PTHR30173:SF43">
    <property type="entry name" value="ECF RNA POLYMERASE SIGMA FACTOR SIGI-RELATED"/>
    <property type="match status" value="1"/>
</dbReference>
<dbReference type="NCBIfam" id="TIGR02937">
    <property type="entry name" value="sigma70-ECF"/>
    <property type="match status" value="1"/>
</dbReference>
<dbReference type="InterPro" id="IPR013324">
    <property type="entry name" value="RNA_pol_sigma_r3/r4-like"/>
</dbReference>